<evidence type="ECO:0000313" key="2">
    <source>
        <dbReference type="EMBL" id="MEX1660339.1"/>
    </source>
</evidence>
<dbReference type="EMBL" id="JBFRYC010000001">
    <property type="protein sequence ID" value="MEX1660339.1"/>
    <property type="molecule type" value="Genomic_DNA"/>
</dbReference>
<sequence length="115" mass="12487">MLRRIGTTAMQARMLQNTGALAVSGTAYWGPDRTRAGLAGAGQGFMRPDHARWMPLDGAPRVAMVAQYREDIAWLRVALPGIDWMDVSAERTGANPGAATEEEGHDHDRQASRLA</sequence>
<evidence type="ECO:0000256" key="1">
    <source>
        <dbReference type="SAM" id="MobiDB-lite"/>
    </source>
</evidence>
<name>A0ABV3THL0_9RHOB</name>
<dbReference type="RefSeq" id="WP_368390682.1">
    <property type="nucleotide sequence ID" value="NZ_JBFRYC010000001.1"/>
</dbReference>
<reference evidence="2 3" key="1">
    <citation type="journal article" date="2011" name="Int. J. Syst. Evol. Microbiol.">
        <title>Zhongshania antarctica gen. nov., sp. nov. and Zhongshania guokunii sp. nov., gammaproteobacteria respectively isolated from coastal attached (fast) ice and surface seawater of the Antarctic.</title>
        <authorList>
            <person name="Li H.J."/>
            <person name="Zhang X.Y."/>
            <person name="Chen C.X."/>
            <person name="Zhang Y.J."/>
            <person name="Gao Z.M."/>
            <person name="Yu Y."/>
            <person name="Chen X.L."/>
            <person name="Chen B."/>
            <person name="Zhang Y.Z."/>
        </authorList>
    </citation>
    <scope>NUCLEOTIDE SEQUENCE [LARGE SCALE GENOMIC DNA]</scope>
    <source>
        <strain evidence="2 3">15-R06ZXC-3</strain>
    </source>
</reference>
<evidence type="ECO:0000313" key="3">
    <source>
        <dbReference type="Proteomes" id="UP001557465"/>
    </source>
</evidence>
<proteinExistence type="predicted"/>
<dbReference type="Proteomes" id="UP001557465">
    <property type="component" value="Unassembled WGS sequence"/>
</dbReference>
<feature type="region of interest" description="Disordered" evidence="1">
    <location>
        <begin position="90"/>
        <end position="115"/>
    </location>
</feature>
<keyword evidence="3" id="KW-1185">Reference proteome</keyword>
<protein>
    <submittedName>
        <fullName evidence="2">Uncharacterized protein</fullName>
    </submittedName>
</protein>
<gene>
    <name evidence="2" type="ORF">AB4874_01565</name>
</gene>
<feature type="compositionally biased region" description="Basic and acidic residues" evidence="1">
    <location>
        <begin position="102"/>
        <end position="115"/>
    </location>
</feature>
<organism evidence="2 3">
    <name type="scientific">Thioclava arctica</name>
    <dbReference type="NCBI Taxonomy" id="3238301"/>
    <lineage>
        <taxon>Bacteria</taxon>
        <taxon>Pseudomonadati</taxon>
        <taxon>Pseudomonadota</taxon>
        <taxon>Alphaproteobacteria</taxon>
        <taxon>Rhodobacterales</taxon>
        <taxon>Paracoccaceae</taxon>
        <taxon>Thioclava</taxon>
    </lineage>
</organism>
<accession>A0ABV3THL0</accession>
<comment type="caution">
    <text evidence="2">The sequence shown here is derived from an EMBL/GenBank/DDBJ whole genome shotgun (WGS) entry which is preliminary data.</text>
</comment>